<organism evidence="2 3">
    <name type="scientific">Cinnamomum micranthum f. kanehirae</name>
    <dbReference type="NCBI Taxonomy" id="337451"/>
    <lineage>
        <taxon>Eukaryota</taxon>
        <taxon>Viridiplantae</taxon>
        <taxon>Streptophyta</taxon>
        <taxon>Embryophyta</taxon>
        <taxon>Tracheophyta</taxon>
        <taxon>Spermatophyta</taxon>
        <taxon>Magnoliopsida</taxon>
        <taxon>Magnoliidae</taxon>
        <taxon>Laurales</taxon>
        <taxon>Lauraceae</taxon>
        <taxon>Cinnamomum</taxon>
    </lineage>
</organism>
<dbReference type="Proteomes" id="UP000283530">
    <property type="component" value="Unassembled WGS sequence"/>
</dbReference>
<proteinExistence type="predicted"/>
<evidence type="ECO:0000256" key="1">
    <source>
        <dbReference type="SAM" id="MobiDB-lite"/>
    </source>
</evidence>
<keyword evidence="3" id="KW-1185">Reference proteome</keyword>
<feature type="region of interest" description="Disordered" evidence="1">
    <location>
        <begin position="48"/>
        <end position="83"/>
    </location>
</feature>
<sequence>MASEPQNPCLLSSQSHSYSLQCLTYGPIFKFRLGAKLCVIVVSSPRSRQRDPSLVGPRRHLSRTGPSLRPRYRSPTASPTSVFSPHGRSGECFGSMFAVSFDEQLTPTRTTGCAEGGARAVARCMGRREGGGGGGADVFLRRGCYNGIGVGGSRWMGREEDCWTEFREVTQKVVGADRDGERVRIFSRWWAV</sequence>
<accession>A0A3S3PC23</accession>
<evidence type="ECO:0000313" key="2">
    <source>
        <dbReference type="EMBL" id="RWR87531.1"/>
    </source>
</evidence>
<name>A0A3S3PC23_9MAGN</name>
<protein>
    <submittedName>
        <fullName evidence="2">Uncharacterized protein</fullName>
    </submittedName>
</protein>
<evidence type="ECO:0000313" key="3">
    <source>
        <dbReference type="Proteomes" id="UP000283530"/>
    </source>
</evidence>
<comment type="caution">
    <text evidence="2">The sequence shown here is derived from an EMBL/GenBank/DDBJ whole genome shotgun (WGS) entry which is preliminary data.</text>
</comment>
<dbReference type="EMBL" id="QPKB01000006">
    <property type="protein sequence ID" value="RWR87531.1"/>
    <property type="molecule type" value="Genomic_DNA"/>
</dbReference>
<reference evidence="2 3" key="1">
    <citation type="journal article" date="2019" name="Nat. Plants">
        <title>Stout camphor tree genome fills gaps in understanding of flowering plant genome evolution.</title>
        <authorList>
            <person name="Chaw S.M."/>
            <person name="Liu Y.C."/>
            <person name="Wu Y.W."/>
            <person name="Wang H.Y."/>
            <person name="Lin C.I."/>
            <person name="Wu C.S."/>
            <person name="Ke H.M."/>
            <person name="Chang L.Y."/>
            <person name="Hsu C.Y."/>
            <person name="Yang H.T."/>
            <person name="Sudianto E."/>
            <person name="Hsu M.H."/>
            <person name="Wu K.P."/>
            <person name="Wang L.N."/>
            <person name="Leebens-Mack J.H."/>
            <person name="Tsai I.J."/>
        </authorList>
    </citation>
    <scope>NUCLEOTIDE SEQUENCE [LARGE SCALE GENOMIC DNA]</scope>
    <source>
        <strain evidence="3">cv. Chaw 1501</strain>
        <tissue evidence="2">Young leaves</tissue>
    </source>
</reference>
<dbReference type="AlphaFoldDB" id="A0A3S3PC23"/>
<gene>
    <name evidence="2" type="ORF">CKAN_01647800</name>
</gene>